<dbReference type="FunFam" id="1.20.1250.20:FF:000218">
    <property type="entry name" value="facilitated trehalose transporter Tret1"/>
    <property type="match status" value="1"/>
</dbReference>
<evidence type="ECO:0000256" key="9">
    <source>
        <dbReference type="SAM" id="Phobius"/>
    </source>
</evidence>
<dbReference type="InterPro" id="IPR050549">
    <property type="entry name" value="MFS_Trehalose_Transporter"/>
</dbReference>
<dbReference type="PANTHER" id="PTHR48021">
    <property type="match status" value="1"/>
</dbReference>
<accession>A0ABD2MJM2</accession>
<keyword evidence="6 9" id="KW-1133">Transmembrane helix</keyword>
<feature type="transmembrane region" description="Helical" evidence="9">
    <location>
        <begin position="7"/>
        <end position="32"/>
    </location>
</feature>
<name>A0ABD2MJM2_9CUCU</name>
<feature type="transmembrane region" description="Helical" evidence="9">
    <location>
        <begin position="345"/>
        <end position="369"/>
    </location>
</feature>
<evidence type="ECO:0000256" key="7">
    <source>
        <dbReference type="ARBA" id="ARBA00023136"/>
    </source>
</evidence>
<keyword evidence="4" id="KW-0762">Sugar transport</keyword>
<dbReference type="GO" id="GO:0005886">
    <property type="term" value="C:plasma membrane"/>
    <property type="evidence" value="ECO:0007669"/>
    <property type="project" value="UniProtKB-SubCell"/>
</dbReference>
<feature type="transmembrane region" description="Helical" evidence="9">
    <location>
        <begin position="52"/>
        <end position="73"/>
    </location>
</feature>
<feature type="transmembrane region" description="Helical" evidence="9">
    <location>
        <begin position="412"/>
        <end position="432"/>
    </location>
</feature>
<keyword evidence="8" id="KW-0325">Glycoprotein</keyword>
<evidence type="ECO:0000256" key="2">
    <source>
        <dbReference type="ARBA" id="ARBA00022448"/>
    </source>
</evidence>
<evidence type="ECO:0000256" key="3">
    <source>
        <dbReference type="ARBA" id="ARBA00022475"/>
    </source>
</evidence>
<keyword evidence="3" id="KW-1003">Cell membrane</keyword>
<dbReference type="InterPro" id="IPR020846">
    <property type="entry name" value="MFS_dom"/>
</dbReference>
<dbReference type="EMBL" id="JABFTP020000001">
    <property type="protein sequence ID" value="KAL3266534.1"/>
    <property type="molecule type" value="Genomic_DNA"/>
</dbReference>
<organism evidence="11 12">
    <name type="scientific">Cryptolaemus montrouzieri</name>
    <dbReference type="NCBI Taxonomy" id="559131"/>
    <lineage>
        <taxon>Eukaryota</taxon>
        <taxon>Metazoa</taxon>
        <taxon>Ecdysozoa</taxon>
        <taxon>Arthropoda</taxon>
        <taxon>Hexapoda</taxon>
        <taxon>Insecta</taxon>
        <taxon>Pterygota</taxon>
        <taxon>Neoptera</taxon>
        <taxon>Endopterygota</taxon>
        <taxon>Coleoptera</taxon>
        <taxon>Polyphaga</taxon>
        <taxon>Cucujiformia</taxon>
        <taxon>Coccinelloidea</taxon>
        <taxon>Coccinellidae</taxon>
        <taxon>Scymninae</taxon>
        <taxon>Scymnini</taxon>
        <taxon>Cryptolaemus</taxon>
    </lineage>
</organism>
<dbReference type="AlphaFoldDB" id="A0ABD2MJM2"/>
<evidence type="ECO:0000256" key="1">
    <source>
        <dbReference type="ARBA" id="ARBA00004651"/>
    </source>
</evidence>
<feature type="transmembrane region" description="Helical" evidence="9">
    <location>
        <begin position="311"/>
        <end position="333"/>
    </location>
</feature>
<proteinExistence type="predicted"/>
<dbReference type="Pfam" id="PF00083">
    <property type="entry name" value="Sugar_tr"/>
    <property type="match status" value="1"/>
</dbReference>
<feature type="transmembrane region" description="Helical" evidence="9">
    <location>
        <begin position="82"/>
        <end position="100"/>
    </location>
</feature>
<dbReference type="InterPro" id="IPR005829">
    <property type="entry name" value="Sugar_transporter_CS"/>
</dbReference>
<feature type="transmembrane region" description="Helical" evidence="9">
    <location>
        <begin position="167"/>
        <end position="185"/>
    </location>
</feature>
<evidence type="ECO:0000256" key="4">
    <source>
        <dbReference type="ARBA" id="ARBA00022597"/>
    </source>
</evidence>
<keyword evidence="2" id="KW-0813">Transport</keyword>
<evidence type="ECO:0000313" key="11">
    <source>
        <dbReference type="EMBL" id="KAL3266534.1"/>
    </source>
</evidence>
<keyword evidence="5 9" id="KW-0812">Transmembrane</keyword>
<dbReference type="InterPro" id="IPR036259">
    <property type="entry name" value="MFS_trans_sf"/>
</dbReference>
<keyword evidence="7 9" id="KW-0472">Membrane</keyword>
<feature type="domain" description="Major facilitator superfamily (MFS) profile" evidence="10">
    <location>
        <begin position="9"/>
        <end position="436"/>
    </location>
</feature>
<dbReference type="PROSITE" id="PS00217">
    <property type="entry name" value="SUGAR_TRANSPORT_2"/>
    <property type="match status" value="1"/>
</dbReference>
<feature type="transmembrane region" description="Helical" evidence="9">
    <location>
        <begin position="381"/>
        <end position="400"/>
    </location>
</feature>
<dbReference type="PROSITE" id="PS50850">
    <property type="entry name" value="MFS"/>
    <property type="match status" value="1"/>
</dbReference>
<feature type="transmembrane region" description="Helical" evidence="9">
    <location>
        <begin position="139"/>
        <end position="161"/>
    </location>
</feature>
<dbReference type="SUPFAM" id="SSF103473">
    <property type="entry name" value="MFS general substrate transporter"/>
    <property type="match status" value="1"/>
</dbReference>
<gene>
    <name evidence="11" type="ORF">HHI36_010702</name>
</gene>
<keyword evidence="12" id="KW-1185">Reference proteome</keyword>
<dbReference type="PANTHER" id="PTHR48021:SF47">
    <property type="entry name" value="GH17672P"/>
    <property type="match status" value="1"/>
</dbReference>
<feature type="transmembrane region" description="Helical" evidence="9">
    <location>
        <begin position="106"/>
        <end position="127"/>
    </location>
</feature>
<dbReference type="Gene3D" id="1.20.1250.20">
    <property type="entry name" value="MFS general substrate transporter like domains"/>
    <property type="match status" value="1"/>
</dbReference>
<dbReference type="PRINTS" id="PR00171">
    <property type="entry name" value="SUGRTRNSPORT"/>
</dbReference>
<feature type="transmembrane region" description="Helical" evidence="9">
    <location>
        <begin position="246"/>
        <end position="272"/>
    </location>
</feature>
<dbReference type="InterPro" id="IPR005828">
    <property type="entry name" value="MFS_sugar_transport-like"/>
</dbReference>
<evidence type="ECO:0000313" key="12">
    <source>
        <dbReference type="Proteomes" id="UP001516400"/>
    </source>
</evidence>
<sequence>MGISSVYLSVFAAQIGFMMSSASVTWTSPMLARFNQTDHDNPLGRIITHKENVILASLPMLAAAIGAPTFGFISKVWGRRKTLILLGFPLTIAYFVMAFAKVILLFFIARFLAGLTLGGVSMVLPMYCGELASPKNRGILTTANAVFINIGMLLSFCIGPYTTVLCFHIILAVLSLIYIPLVYIFSLESPFYLIQSDYTQAESVLKKLRGTYYEPRELEEIKEYVESTYGISVKHVLKDKSARKSLAIGFGLITFLMLTGNAPVVAYCQSLFDTSKDSIVSPEMSSILVGVAQLLTTVVVSPIADNFPRKLLLSISYFGVGTVLVPFGLYFVLDAKDVDLSGFSWMPLVCFVLYVSVYNIGIGPLLFVFIGELFSPQIKEAAISCMVVYQWAASFLMTALFKSLSALIGQGYLFWIFAVFSFSAILFIKFVVVETKGKSLKEIQDAL</sequence>
<evidence type="ECO:0000256" key="5">
    <source>
        <dbReference type="ARBA" id="ARBA00022692"/>
    </source>
</evidence>
<dbReference type="InterPro" id="IPR003663">
    <property type="entry name" value="Sugar/inositol_transpt"/>
</dbReference>
<evidence type="ECO:0000259" key="10">
    <source>
        <dbReference type="PROSITE" id="PS50850"/>
    </source>
</evidence>
<evidence type="ECO:0000256" key="6">
    <source>
        <dbReference type="ARBA" id="ARBA00022989"/>
    </source>
</evidence>
<comment type="caution">
    <text evidence="11">The sequence shown here is derived from an EMBL/GenBank/DDBJ whole genome shotgun (WGS) entry which is preliminary data.</text>
</comment>
<dbReference type="Proteomes" id="UP001516400">
    <property type="component" value="Unassembled WGS sequence"/>
</dbReference>
<protein>
    <recommendedName>
        <fullName evidence="10">Major facilitator superfamily (MFS) profile domain-containing protein</fullName>
    </recommendedName>
</protein>
<evidence type="ECO:0000256" key="8">
    <source>
        <dbReference type="ARBA" id="ARBA00023180"/>
    </source>
</evidence>
<reference evidence="11 12" key="1">
    <citation type="journal article" date="2021" name="BMC Biol.">
        <title>Horizontally acquired antibacterial genes associated with adaptive radiation of ladybird beetles.</title>
        <authorList>
            <person name="Li H.S."/>
            <person name="Tang X.F."/>
            <person name="Huang Y.H."/>
            <person name="Xu Z.Y."/>
            <person name="Chen M.L."/>
            <person name="Du X.Y."/>
            <person name="Qiu B.Y."/>
            <person name="Chen P.T."/>
            <person name="Zhang W."/>
            <person name="Slipinski A."/>
            <person name="Escalona H.E."/>
            <person name="Waterhouse R.M."/>
            <person name="Zwick A."/>
            <person name="Pang H."/>
        </authorList>
    </citation>
    <scope>NUCLEOTIDE SEQUENCE [LARGE SCALE GENOMIC DNA]</scope>
    <source>
        <strain evidence="11">SYSU2018</strain>
    </source>
</reference>
<comment type="subcellular location">
    <subcellularLocation>
        <location evidence="1">Cell membrane</location>
        <topology evidence="1">Multi-pass membrane protein</topology>
    </subcellularLocation>
</comment>